<evidence type="ECO:0000259" key="2">
    <source>
        <dbReference type="Pfam" id="PF21688"/>
    </source>
</evidence>
<feature type="domain" description="FAD-binding" evidence="1">
    <location>
        <begin position="251"/>
        <end position="288"/>
    </location>
</feature>
<dbReference type="PANTHER" id="PTHR42842">
    <property type="entry name" value="FAD/NAD(P)-BINDING OXIDOREDUCTASE"/>
    <property type="match status" value="1"/>
</dbReference>
<dbReference type="Gene3D" id="3.50.50.60">
    <property type="entry name" value="FAD/NAD(P)-binding domain"/>
    <property type="match status" value="2"/>
</dbReference>
<evidence type="ECO:0000313" key="4">
    <source>
        <dbReference type="Proteomes" id="UP001443914"/>
    </source>
</evidence>
<dbReference type="Pfam" id="PF21688">
    <property type="entry name" value="FAD-depend_C"/>
    <property type="match status" value="1"/>
</dbReference>
<dbReference type="GO" id="GO:0071949">
    <property type="term" value="F:FAD binding"/>
    <property type="evidence" value="ECO:0007669"/>
    <property type="project" value="InterPro"/>
</dbReference>
<accession>A0AAW1J4D1</accession>
<feature type="domain" description="FAD-dependent protein C-terminal" evidence="2">
    <location>
        <begin position="445"/>
        <end position="658"/>
    </location>
</feature>
<sequence length="732" mass="79485">MKKTLSTPTPPNTQKKLTTMSLISHTLSLNSSHNQLFFISNPLSSSPTNSTSNSKFTICINPRKTQQIKCAKRSKRTGKLRYPSEKKKLKLLHQPKLDVTHKCQGFWRLSKLGVDICDDPGKDFLGVSHALLQQIAKVLEFPVASMLPEEAFTVVRKSFDARKFLKTPKFVYTVDMDVGKLLDAEPRLWDFISELEPAVGLVEHMTREKIVGGLIDLLHDCKKDREGAIAEESGSILQFSSKHHISTEKPKVAIVGSGPAGLFAALVLGELGADVTLIERGQPVEQRGRDIGALIVRRIIQSESNFCFGEGGAGTWSDGKLVTRIGKNSDSVQAVLRTLVHFGAPNSILVDGKPHLGTDRLVPLLRSFRQHLQALGVSIKFGTRVDDILVEGSTVKGVKISDVTKTPPIHSDELRHDAVVLAVGHSARDVYQMLLSHNVHLVPKDFAVGFRIEHPQQLINSIQYAGLADEVHKGRGKVPVADYKLANYLSGDGVKSSHASTTRGCYSFCMCPGGQVVLTSTNPSELCINGMSFSRRSSNWANAALVVTVSSKDFEHLNLLGPLSGVAFQRELEQRAALMGGGNFVVPVQTATNFLENKLSDTCLPPSSYRLGVKAAKLHELFPAHITKALQDSLLMFDKELPGFISKDALLHGVETRTSSPVQISRNNDTYESTSLKGLYPVGEGAGYAGGIVSAAVDGMYAGFAVAKNLGLCTLDVESMLGKAQSSGVVKY</sequence>
<evidence type="ECO:0008006" key="5">
    <source>
        <dbReference type="Google" id="ProtNLM"/>
    </source>
</evidence>
<organism evidence="3 4">
    <name type="scientific">Saponaria officinalis</name>
    <name type="common">Common soapwort</name>
    <name type="synonym">Lychnis saponaria</name>
    <dbReference type="NCBI Taxonomy" id="3572"/>
    <lineage>
        <taxon>Eukaryota</taxon>
        <taxon>Viridiplantae</taxon>
        <taxon>Streptophyta</taxon>
        <taxon>Embryophyta</taxon>
        <taxon>Tracheophyta</taxon>
        <taxon>Spermatophyta</taxon>
        <taxon>Magnoliopsida</taxon>
        <taxon>eudicotyledons</taxon>
        <taxon>Gunneridae</taxon>
        <taxon>Pentapetalae</taxon>
        <taxon>Caryophyllales</taxon>
        <taxon>Caryophyllaceae</taxon>
        <taxon>Caryophylleae</taxon>
        <taxon>Saponaria</taxon>
    </lineage>
</organism>
<name>A0AAW1J4D1_SAPOF</name>
<dbReference type="InterPro" id="IPR002938">
    <property type="entry name" value="FAD-bd"/>
</dbReference>
<dbReference type="InterPro" id="IPR049516">
    <property type="entry name" value="FAD-depend_C"/>
</dbReference>
<dbReference type="PANTHER" id="PTHR42842:SF3">
    <property type="entry name" value="FAD_NAD(P)-BINDING OXIDOREDUCTASE FAMILY PROTEIN"/>
    <property type="match status" value="1"/>
</dbReference>
<keyword evidence="4" id="KW-1185">Reference proteome</keyword>
<dbReference type="Pfam" id="PF01494">
    <property type="entry name" value="FAD_binding_3"/>
    <property type="match status" value="1"/>
</dbReference>
<proteinExistence type="predicted"/>
<evidence type="ECO:0000313" key="3">
    <source>
        <dbReference type="EMBL" id="KAK9697444.1"/>
    </source>
</evidence>
<dbReference type="Proteomes" id="UP001443914">
    <property type="component" value="Unassembled WGS sequence"/>
</dbReference>
<dbReference type="PRINTS" id="PR00419">
    <property type="entry name" value="ADXRDTASE"/>
</dbReference>
<protein>
    <recommendedName>
        <fullName evidence="5">FAD/NAD(P)-binding oxidoreductase family protein</fullName>
    </recommendedName>
</protein>
<dbReference type="SUPFAM" id="SSF51905">
    <property type="entry name" value="FAD/NAD(P)-binding domain"/>
    <property type="match status" value="1"/>
</dbReference>
<reference evidence="3" key="1">
    <citation type="submission" date="2024-03" db="EMBL/GenBank/DDBJ databases">
        <title>WGS assembly of Saponaria officinalis var. Norfolk2.</title>
        <authorList>
            <person name="Jenkins J."/>
            <person name="Shu S."/>
            <person name="Grimwood J."/>
            <person name="Barry K."/>
            <person name="Goodstein D."/>
            <person name="Schmutz J."/>
            <person name="Leebens-Mack J."/>
            <person name="Osbourn A."/>
        </authorList>
    </citation>
    <scope>NUCLEOTIDE SEQUENCE [LARGE SCALE GENOMIC DNA]</scope>
    <source>
        <strain evidence="3">JIC</strain>
    </source>
</reference>
<dbReference type="EMBL" id="JBDFQZ010000008">
    <property type="protein sequence ID" value="KAK9697444.1"/>
    <property type="molecule type" value="Genomic_DNA"/>
</dbReference>
<dbReference type="AlphaFoldDB" id="A0AAW1J4D1"/>
<dbReference type="InterPro" id="IPR028348">
    <property type="entry name" value="FAD-binding_protein"/>
</dbReference>
<evidence type="ECO:0000259" key="1">
    <source>
        <dbReference type="Pfam" id="PF01494"/>
    </source>
</evidence>
<comment type="caution">
    <text evidence="3">The sequence shown here is derived from an EMBL/GenBank/DDBJ whole genome shotgun (WGS) entry which is preliminary data.</text>
</comment>
<dbReference type="InterPro" id="IPR036188">
    <property type="entry name" value="FAD/NAD-bd_sf"/>
</dbReference>
<gene>
    <name evidence="3" type="ORF">RND81_08G038000</name>
</gene>